<dbReference type="NCBIfam" id="TIGR00281">
    <property type="entry name" value="SMC-Scp complex subunit ScpB"/>
    <property type="match status" value="1"/>
</dbReference>
<evidence type="ECO:0000313" key="6">
    <source>
        <dbReference type="EMBL" id="MTD16604.1"/>
    </source>
</evidence>
<keyword evidence="7" id="KW-1185">Reference proteome</keyword>
<dbReference type="InterPro" id="IPR036388">
    <property type="entry name" value="WH-like_DNA-bd_sf"/>
</dbReference>
<dbReference type="PANTHER" id="PTHR34298:SF2">
    <property type="entry name" value="SEGREGATION AND CONDENSATION PROTEIN B"/>
    <property type="match status" value="1"/>
</dbReference>
<comment type="caution">
    <text evidence="6">The sequence shown here is derived from an EMBL/GenBank/DDBJ whole genome shotgun (WGS) entry which is preliminary data.</text>
</comment>
<evidence type="ECO:0000256" key="5">
    <source>
        <dbReference type="SAM" id="MobiDB-lite"/>
    </source>
</evidence>
<dbReference type="Proteomes" id="UP000460221">
    <property type="component" value="Unassembled WGS sequence"/>
</dbReference>
<dbReference type="GO" id="GO:0051304">
    <property type="term" value="P:chromosome separation"/>
    <property type="evidence" value="ECO:0007669"/>
    <property type="project" value="InterPro"/>
</dbReference>
<dbReference type="EMBL" id="WLYK01000009">
    <property type="protein sequence ID" value="MTD16604.1"/>
    <property type="molecule type" value="Genomic_DNA"/>
</dbReference>
<keyword evidence="1" id="KW-0963">Cytoplasm</keyword>
<dbReference type="InterPro" id="IPR005234">
    <property type="entry name" value="ScpB_csome_segregation"/>
</dbReference>
<organism evidence="6 7">
    <name type="scientific">Nakamurella alba</name>
    <dbReference type="NCBI Taxonomy" id="2665158"/>
    <lineage>
        <taxon>Bacteria</taxon>
        <taxon>Bacillati</taxon>
        <taxon>Actinomycetota</taxon>
        <taxon>Actinomycetes</taxon>
        <taxon>Nakamurellales</taxon>
        <taxon>Nakamurellaceae</taxon>
        <taxon>Nakamurella</taxon>
    </lineage>
</organism>
<dbReference type="InterPro" id="IPR036390">
    <property type="entry name" value="WH_DNA-bd_sf"/>
</dbReference>
<keyword evidence="2" id="KW-0132">Cell division</keyword>
<proteinExistence type="predicted"/>
<dbReference type="Gene3D" id="1.10.10.10">
    <property type="entry name" value="Winged helix-like DNA-binding domain superfamily/Winged helix DNA-binding domain"/>
    <property type="match status" value="2"/>
</dbReference>
<evidence type="ECO:0000256" key="3">
    <source>
        <dbReference type="ARBA" id="ARBA00022829"/>
    </source>
</evidence>
<evidence type="ECO:0000256" key="1">
    <source>
        <dbReference type="ARBA" id="ARBA00022490"/>
    </source>
</evidence>
<sequence length="230" mass="24579">MESIDGPEPADTPELPDAPEPTGAGDLPGDSDDETDDDTDDLVGGVDEDELSGALEAVLLVVDTPVTEGALSAAVGHRVDRVRTELLALAERYTTARSGIELRQIGGGWRMYTRDRFAPVVERFVLDGQQSRLSRAAMETLAVIAYRQPVTRSRIAGVRGVNVDGVIRTLTARGLIEEVGTDPDTGGLLYATTELFLERLGLGGVDELPSLGPLLPEIDDIEWENGARDG</sequence>
<dbReference type="AlphaFoldDB" id="A0A7K1FUV5"/>
<protein>
    <submittedName>
        <fullName evidence="6">SMC-Scp complex subunit ScpB</fullName>
    </submittedName>
</protein>
<evidence type="ECO:0000256" key="4">
    <source>
        <dbReference type="ARBA" id="ARBA00023306"/>
    </source>
</evidence>
<dbReference type="Pfam" id="PF04079">
    <property type="entry name" value="SMC_ScpB"/>
    <property type="match status" value="1"/>
</dbReference>
<keyword evidence="4" id="KW-0131">Cell cycle</keyword>
<gene>
    <name evidence="6" type="primary">scpB</name>
    <name evidence="6" type="ORF">GIS00_21950</name>
</gene>
<dbReference type="SUPFAM" id="SSF46785">
    <property type="entry name" value="Winged helix' DNA-binding domain"/>
    <property type="match status" value="2"/>
</dbReference>
<dbReference type="GO" id="GO:0051301">
    <property type="term" value="P:cell division"/>
    <property type="evidence" value="ECO:0007669"/>
    <property type="project" value="UniProtKB-KW"/>
</dbReference>
<reference evidence="6 7" key="1">
    <citation type="submission" date="2019-11" db="EMBL/GenBank/DDBJ databases">
        <authorList>
            <person name="Jiang L.-Q."/>
        </authorList>
    </citation>
    <scope>NUCLEOTIDE SEQUENCE [LARGE SCALE GENOMIC DNA]</scope>
    <source>
        <strain evidence="6 7">YIM 132087</strain>
    </source>
</reference>
<feature type="compositionally biased region" description="Acidic residues" evidence="5">
    <location>
        <begin position="29"/>
        <end position="46"/>
    </location>
</feature>
<dbReference type="PANTHER" id="PTHR34298">
    <property type="entry name" value="SEGREGATION AND CONDENSATION PROTEIN B"/>
    <property type="match status" value="1"/>
</dbReference>
<evidence type="ECO:0000313" key="7">
    <source>
        <dbReference type="Proteomes" id="UP000460221"/>
    </source>
</evidence>
<name>A0A7K1FUV5_9ACTN</name>
<accession>A0A7K1FUV5</accession>
<feature type="region of interest" description="Disordered" evidence="5">
    <location>
        <begin position="1"/>
        <end position="46"/>
    </location>
</feature>
<evidence type="ECO:0000256" key="2">
    <source>
        <dbReference type="ARBA" id="ARBA00022618"/>
    </source>
</evidence>
<keyword evidence="3" id="KW-0159">Chromosome partition</keyword>